<evidence type="ECO:0000313" key="1">
    <source>
        <dbReference type="EMBL" id="KAH6942403.1"/>
    </source>
</evidence>
<dbReference type="EMBL" id="CM023490">
    <property type="protein sequence ID" value="KAH6942403.1"/>
    <property type="molecule type" value="Genomic_DNA"/>
</dbReference>
<sequence length="242" mass="27534">MSGSRWFVSKSKESRRERARASHNHHGSEERRDDYVPSHHRRGATERASERSRQNHGAAGASSSPDRKDNARPSAAKNTEGGHGHLVFRRQERVKVKQRTPDGSPRRDDHKTSSSAPSKSRGRGDSKKPSGDDELWASLGHVYNEASAWALRESRERLTSAWVAKHQNYLRRVFEESLKRTRLPHDARNELTACITTYGTLLGERAKEFVDWALNVYDASIPDESRICLVKALLEVRSRLFQ</sequence>
<name>A0ACB7T5R2_HYAAI</name>
<proteinExistence type="predicted"/>
<comment type="caution">
    <text evidence="1">The sequence shown here is derived from an EMBL/GenBank/DDBJ whole genome shotgun (WGS) entry which is preliminary data.</text>
</comment>
<organism evidence="1 2">
    <name type="scientific">Hyalomma asiaticum</name>
    <name type="common">Tick</name>
    <dbReference type="NCBI Taxonomy" id="266040"/>
    <lineage>
        <taxon>Eukaryota</taxon>
        <taxon>Metazoa</taxon>
        <taxon>Ecdysozoa</taxon>
        <taxon>Arthropoda</taxon>
        <taxon>Chelicerata</taxon>
        <taxon>Arachnida</taxon>
        <taxon>Acari</taxon>
        <taxon>Parasitiformes</taxon>
        <taxon>Ixodida</taxon>
        <taxon>Ixodoidea</taxon>
        <taxon>Ixodidae</taxon>
        <taxon>Hyalomminae</taxon>
        <taxon>Hyalomma</taxon>
    </lineage>
</organism>
<protein>
    <submittedName>
        <fullName evidence="1">Uncharacterized protein</fullName>
    </submittedName>
</protein>
<dbReference type="Proteomes" id="UP000821845">
    <property type="component" value="Chromosome 10"/>
</dbReference>
<accession>A0ACB7T5R2</accession>
<reference evidence="1" key="1">
    <citation type="submission" date="2020-05" db="EMBL/GenBank/DDBJ databases">
        <title>Large-scale comparative analyses of tick genomes elucidate their genetic diversity and vector capacities.</title>
        <authorList>
            <person name="Jia N."/>
            <person name="Wang J."/>
            <person name="Shi W."/>
            <person name="Du L."/>
            <person name="Sun Y."/>
            <person name="Zhan W."/>
            <person name="Jiang J."/>
            <person name="Wang Q."/>
            <person name="Zhang B."/>
            <person name="Ji P."/>
            <person name="Sakyi L.B."/>
            <person name="Cui X."/>
            <person name="Yuan T."/>
            <person name="Jiang B."/>
            <person name="Yang W."/>
            <person name="Lam T.T.-Y."/>
            <person name="Chang Q."/>
            <person name="Ding S."/>
            <person name="Wang X."/>
            <person name="Zhu J."/>
            <person name="Ruan X."/>
            <person name="Zhao L."/>
            <person name="Wei J."/>
            <person name="Que T."/>
            <person name="Du C."/>
            <person name="Cheng J."/>
            <person name="Dai P."/>
            <person name="Han X."/>
            <person name="Huang E."/>
            <person name="Gao Y."/>
            <person name="Liu J."/>
            <person name="Shao H."/>
            <person name="Ye R."/>
            <person name="Li L."/>
            <person name="Wei W."/>
            <person name="Wang X."/>
            <person name="Wang C."/>
            <person name="Yang T."/>
            <person name="Huo Q."/>
            <person name="Li W."/>
            <person name="Guo W."/>
            <person name="Chen H."/>
            <person name="Zhou L."/>
            <person name="Ni X."/>
            <person name="Tian J."/>
            <person name="Zhou Y."/>
            <person name="Sheng Y."/>
            <person name="Liu T."/>
            <person name="Pan Y."/>
            <person name="Xia L."/>
            <person name="Li J."/>
            <person name="Zhao F."/>
            <person name="Cao W."/>
        </authorList>
    </citation>
    <scope>NUCLEOTIDE SEQUENCE</scope>
    <source>
        <strain evidence="1">Hyas-2018</strain>
    </source>
</reference>
<evidence type="ECO:0000313" key="2">
    <source>
        <dbReference type="Proteomes" id="UP000821845"/>
    </source>
</evidence>
<gene>
    <name evidence="1" type="ORF">HPB50_004552</name>
</gene>
<keyword evidence="2" id="KW-1185">Reference proteome</keyword>